<dbReference type="SUPFAM" id="SSF47413">
    <property type="entry name" value="lambda repressor-like DNA-binding domains"/>
    <property type="match status" value="1"/>
</dbReference>
<dbReference type="EMBL" id="RBWU01000001">
    <property type="protein sequence ID" value="RKS78648.1"/>
    <property type="molecule type" value="Genomic_DNA"/>
</dbReference>
<dbReference type="GO" id="GO:0003677">
    <property type="term" value="F:DNA binding"/>
    <property type="evidence" value="ECO:0007669"/>
    <property type="project" value="InterPro"/>
</dbReference>
<evidence type="ECO:0000313" key="2">
    <source>
        <dbReference type="EMBL" id="RKS78648.1"/>
    </source>
</evidence>
<accession>A0A495QWY6</accession>
<name>A0A495QWY6_9ACTN</name>
<reference evidence="2 3" key="1">
    <citation type="submission" date="2018-10" db="EMBL/GenBank/DDBJ databases">
        <title>Genomic Encyclopedia of Archaeal and Bacterial Type Strains, Phase II (KMG-II): from individual species to whole genera.</title>
        <authorList>
            <person name="Goeker M."/>
        </authorList>
    </citation>
    <scope>NUCLEOTIDE SEQUENCE [LARGE SCALE GENOMIC DNA]</scope>
    <source>
        <strain evidence="2 3">DSM 43383</strain>
    </source>
</reference>
<dbReference type="OrthoDB" id="9804285at2"/>
<dbReference type="PANTHER" id="PTHR43236">
    <property type="entry name" value="ANTITOXIN HIGA1"/>
    <property type="match status" value="1"/>
</dbReference>
<dbReference type="PANTHER" id="PTHR43236:SF2">
    <property type="entry name" value="BLL0069 PROTEIN"/>
    <property type="match status" value="1"/>
</dbReference>
<comment type="caution">
    <text evidence="2">The sequence shown here is derived from an EMBL/GenBank/DDBJ whole genome shotgun (WGS) entry which is preliminary data.</text>
</comment>
<evidence type="ECO:0000259" key="1">
    <source>
        <dbReference type="PROSITE" id="PS50943"/>
    </source>
</evidence>
<dbReference type="InterPro" id="IPR052345">
    <property type="entry name" value="Rad_response_metalloprotease"/>
</dbReference>
<dbReference type="CDD" id="cd00093">
    <property type="entry name" value="HTH_XRE"/>
    <property type="match status" value="1"/>
</dbReference>
<dbReference type="Proteomes" id="UP000274601">
    <property type="component" value="Unassembled WGS sequence"/>
</dbReference>
<dbReference type="Pfam" id="PF01381">
    <property type="entry name" value="HTH_3"/>
    <property type="match status" value="1"/>
</dbReference>
<dbReference type="PROSITE" id="PS50943">
    <property type="entry name" value="HTH_CROC1"/>
    <property type="match status" value="1"/>
</dbReference>
<dbReference type="AlphaFoldDB" id="A0A495QWY6"/>
<organism evidence="2 3">
    <name type="scientific">Actinomadura pelletieri DSM 43383</name>
    <dbReference type="NCBI Taxonomy" id="1120940"/>
    <lineage>
        <taxon>Bacteria</taxon>
        <taxon>Bacillati</taxon>
        <taxon>Actinomycetota</taxon>
        <taxon>Actinomycetes</taxon>
        <taxon>Streptosporangiales</taxon>
        <taxon>Thermomonosporaceae</taxon>
        <taxon>Actinomadura</taxon>
    </lineage>
</organism>
<dbReference type="InterPro" id="IPR001387">
    <property type="entry name" value="Cro/C1-type_HTH"/>
</dbReference>
<protein>
    <submittedName>
        <fullName evidence="2">Helix-turn-helix protein</fullName>
    </submittedName>
</protein>
<dbReference type="InterPro" id="IPR010982">
    <property type="entry name" value="Lambda_DNA-bd_dom_sf"/>
</dbReference>
<keyword evidence="3" id="KW-1185">Reference proteome</keyword>
<dbReference type="Gene3D" id="1.10.260.40">
    <property type="entry name" value="lambda repressor-like DNA-binding domains"/>
    <property type="match status" value="1"/>
</dbReference>
<dbReference type="SMART" id="SM00530">
    <property type="entry name" value="HTH_XRE"/>
    <property type="match status" value="1"/>
</dbReference>
<dbReference type="RefSeq" id="WP_121432280.1">
    <property type="nucleotide sequence ID" value="NZ_RBWU01000001.1"/>
</dbReference>
<gene>
    <name evidence="2" type="ORF">BZB76_0066</name>
</gene>
<evidence type="ECO:0000313" key="3">
    <source>
        <dbReference type="Proteomes" id="UP000274601"/>
    </source>
</evidence>
<feature type="domain" description="HTH cro/C1-type" evidence="1">
    <location>
        <begin position="92"/>
        <end position="148"/>
    </location>
</feature>
<proteinExistence type="predicted"/>
<sequence>MIRNERQYRATMRQRNLLAQSLDELINRNAALALDVQPDPNAPGAQVLELQRASIAGQLADLDSQLMQYQQLQEGQVAATGVSSLEELPDALIRARIAAGMSQRDLAERLGMKEQQIQRYEAERYASASLTRLREITAALGVEFVGDLQLPVNEAPVSRLRKRLLSLGFDRRVVDRRLLRDVPGDAGPAKVLAAAERAARLLNIPVQQLLSSGPAPALATTGRFNAPRNAAHGSLDAYTRYAESLADLVLRATEHLSRPRLPGDAQSVRAAIDAIAAATRPDTVTVPPDSQELFLATLRYAADIGVPVLALRDPGAFHGACFSRDGRSVIVVKHSSDSVARWLALLLHELCHLADRTRGELRTWVELGDIDTWSDNPEEQRAHAFAADVLLFGRGDAVLAQAVQAAEGSVERLKAVVPAVADNAEVPVDILANYLAFQLGRRGINWWGTASTFQIQRNPWRNVTDQLLTQLDFNALDSVDRSALFDALAS</sequence>